<organism evidence="1 2">
    <name type="scientific">Mesonia oceanica</name>
    <dbReference type="NCBI Taxonomy" id="2687242"/>
    <lineage>
        <taxon>Bacteria</taxon>
        <taxon>Pseudomonadati</taxon>
        <taxon>Bacteroidota</taxon>
        <taxon>Flavobacteriia</taxon>
        <taxon>Flavobacteriales</taxon>
        <taxon>Flavobacteriaceae</taxon>
        <taxon>Mesonia</taxon>
    </lineage>
</organism>
<evidence type="ECO:0000313" key="1">
    <source>
        <dbReference type="EMBL" id="VVV00491.1"/>
    </source>
</evidence>
<keyword evidence="2" id="KW-1185">Reference proteome</keyword>
<comment type="caution">
    <text evidence="1">The sequence shown here is derived from an EMBL/GenBank/DDBJ whole genome shotgun (WGS) entry which is preliminary data.</text>
</comment>
<name>A0AC61Y7L3_9FLAO</name>
<proteinExistence type="predicted"/>
<dbReference type="Proteomes" id="UP000356253">
    <property type="component" value="Unassembled WGS sequence"/>
</dbReference>
<gene>
    <name evidence="1" type="primary">ctaE_1</name>
    <name evidence="1" type="ORF">FVB9532_01762</name>
</gene>
<dbReference type="EC" id="1.9.3.1" evidence="1"/>
<sequence>MKDKGKLLMLLMIGSETFFFIALIIGYVYYRNFTEATDTVAQHLDAVRAGIFTLFLIASSGTLMISKRALNKENFKGFNIFLLLSIVLGIVFITGQVTEYIGLYQKQITLSKDVFGSSFFTLTGFHGFHVILGILALLILLIMSLGKLRRVSIAGFGGVEVYWHFVDVVWLFVFYFVYITPLL</sequence>
<keyword evidence="1" id="KW-0560">Oxidoreductase</keyword>
<protein>
    <submittedName>
        <fullName evidence="1">Cytochrome c oxidase subunit 3</fullName>
        <ecNumber evidence="1">1.9.3.1</ecNumber>
    </submittedName>
</protein>
<reference evidence="1" key="1">
    <citation type="submission" date="2019-09" db="EMBL/GenBank/DDBJ databases">
        <authorList>
            <person name="Rodrigo-Torres L."/>
            <person name="Arahal R. D."/>
            <person name="Lucena T."/>
        </authorList>
    </citation>
    <scope>NUCLEOTIDE SEQUENCE</scope>
    <source>
        <strain evidence="1">ISS653</strain>
    </source>
</reference>
<evidence type="ECO:0000313" key="2">
    <source>
        <dbReference type="Proteomes" id="UP000356253"/>
    </source>
</evidence>
<dbReference type="EMBL" id="CABVMM010000006">
    <property type="protein sequence ID" value="VVV00491.1"/>
    <property type="molecule type" value="Genomic_DNA"/>
</dbReference>
<accession>A0AC61Y7L3</accession>